<dbReference type="Proteomes" id="UP000324222">
    <property type="component" value="Unassembled WGS sequence"/>
</dbReference>
<dbReference type="EMBL" id="VSRR010001239">
    <property type="protein sequence ID" value="MPC23673.1"/>
    <property type="molecule type" value="Genomic_DNA"/>
</dbReference>
<evidence type="ECO:0000313" key="2">
    <source>
        <dbReference type="Proteomes" id="UP000324222"/>
    </source>
</evidence>
<accession>A0A5B7DRQ9</accession>
<keyword evidence="2" id="KW-1185">Reference proteome</keyword>
<protein>
    <submittedName>
        <fullName evidence="1">Uncharacterized protein</fullName>
    </submittedName>
</protein>
<name>A0A5B7DRQ9_PORTR</name>
<dbReference type="AlphaFoldDB" id="A0A5B7DRQ9"/>
<evidence type="ECO:0000313" key="1">
    <source>
        <dbReference type="EMBL" id="MPC23673.1"/>
    </source>
</evidence>
<reference evidence="1 2" key="1">
    <citation type="submission" date="2019-05" db="EMBL/GenBank/DDBJ databases">
        <title>Another draft genome of Portunus trituberculatus and its Hox gene families provides insights of decapod evolution.</title>
        <authorList>
            <person name="Jeong J.-H."/>
            <person name="Song I."/>
            <person name="Kim S."/>
            <person name="Choi T."/>
            <person name="Kim D."/>
            <person name="Ryu S."/>
            <person name="Kim W."/>
        </authorList>
    </citation>
    <scope>NUCLEOTIDE SEQUENCE [LARGE SCALE GENOMIC DNA]</scope>
    <source>
        <tissue evidence="1">Muscle</tissue>
    </source>
</reference>
<sequence>MNDIIIQNTRLGFRFKLLECTRKSVKVSVLLEDRLVGISGASQPAPPPYRQLSSTLRRSGGPWRVRALPELIML</sequence>
<gene>
    <name evidence="1" type="ORF">E2C01_016732</name>
</gene>
<proteinExistence type="predicted"/>
<comment type="caution">
    <text evidence="1">The sequence shown here is derived from an EMBL/GenBank/DDBJ whole genome shotgun (WGS) entry which is preliminary data.</text>
</comment>
<organism evidence="1 2">
    <name type="scientific">Portunus trituberculatus</name>
    <name type="common">Swimming crab</name>
    <name type="synonym">Neptunus trituberculatus</name>
    <dbReference type="NCBI Taxonomy" id="210409"/>
    <lineage>
        <taxon>Eukaryota</taxon>
        <taxon>Metazoa</taxon>
        <taxon>Ecdysozoa</taxon>
        <taxon>Arthropoda</taxon>
        <taxon>Crustacea</taxon>
        <taxon>Multicrustacea</taxon>
        <taxon>Malacostraca</taxon>
        <taxon>Eumalacostraca</taxon>
        <taxon>Eucarida</taxon>
        <taxon>Decapoda</taxon>
        <taxon>Pleocyemata</taxon>
        <taxon>Brachyura</taxon>
        <taxon>Eubrachyura</taxon>
        <taxon>Portunoidea</taxon>
        <taxon>Portunidae</taxon>
        <taxon>Portuninae</taxon>
        <taxon>Portunus</taxon>
    </lineage>
</organism>